<dbReference type="EMBL" id="BAABHD010000024">
    <property type="protein sequence ID" value="GAA4454519.1"/>
    <property type="molecule type" value="Genomic_DNA"/>
</dbReference>
<dbReference type="RefSeq" id="WP_345243266.1">
    <property type="nucleotide sequence ID" value="NZ_BAABHD010000024.1"/>
</dbReference>
<name>A0ABP8MUN6_9BACT</name>
<evidence type="ECO:0000313" key="1">
    <source>
        <dbReference type="EMBL" id="GAA4454519.1"/>
    </source>
</evidence>
<proteinExistence type="predicted"/>
<organism evidence="1 2">
    <name type="scientific">Nibrella saemangeumensis</name>
    <dbReference type="NCBI Taxonomy" id="1084526"/>
    <lineage>
        <taxon>Bacteria</taxon>
        <taxon>Pseudomonadati</taxon>
        <taxon>Bacteroidota</taxon>
        <taxon>Cytophagia</taxon>
        <taxon>Cytophagales</taxon>
        <taxon>Spirosomataceae</taxon>
        <taxon>Nibrella</taxon>
    </lineage>
</organism>
<dbReference type="Proteomes" id="UP001501175">
    <property type="component" value="Unassembled WGS sequence"/>
</dbReference>
<evidence type="ECO:0000313" key="2">
    <source>
        <dbReference type="Proteomes" id="UP001501175"/>
    </source>
</evidence>
<gene>
    <name evidence="1" type="ORF">GCM10023189_21110</name>
</gene>
<comment type="caution">
    <text evidence="1">The sequence shown here is derived from an EMBL/GenBank/DDBJ whole genome shotgun (WGS) entry which is preliminary data.</text>
</comment>
<sequence>MAVLVGLFTSTAWAQEKSAQGAVLDAGIRLQKSIGLYYENGLTLQYTNPRLAGQRLYVGVSYVTSRLGSAFRSNAIKQDNYLVSGTYMFRPQRHIRPLVRFNVGYFSADLGSDLFNSLPHSGLLASPEFGLCYSPRSPLKLTGSLGYNLTAGNGMSGPGTLYPVFVQTSLLWNILKK</sequence>
<keyword evidence="2" id="KW-1185">Reference proteome</keyword>
<evidence type="ECO:0008006" key="3">
    <source>
        <dbReference type="Google" id="ProtNLM"/>
    </source>
</evidence>
<protein>
    <recommendedName>
        <fullName evidence="3">Outer membrane protein beta-barrel domain-containing protein</fullName>
    </recommendedName>
</protein>
<reference evidence="2" key="1">
    <citation type="journal article" date="2019" name="Int. J. Syst. Evol. Microbiol.">
        <title>The Global Catalogue of Microorganisms (GCM) 10K type strain sequencing project: providing services to taxonomists for standard genome sequencing and annotation.</title>
        <authorList>
            <consortium name="The Broad Institute Genomics Platform"/>
            <consortium name="The Broad Institute Genome Sequencing Center for Infectious Disease"/>
            <person name="Wu L."/>
            <person name="Ma J."/>
        </authorList>
    </citation>
    <scope>NUCLEOTIDE SEQUENCE [LARGE SCALE GENOMIC DNA]</scope>
    <source>
        <strain evidence="2">JCM 17927</strain>
    </source>
</reference>
<accession>A0ABP8MUN6</accession>